<dbReference type="Proteomes" id="UP001169719">
    <property type="component" value="Unassembled WGS sequence"/>
</dbReference>
<dbReference type="EMBL" id="JAUEOZ010000003">
    <property type="protein sequence ID" value="MDN2483875.1"/>
    <property type="molecule type" value="Genomic_DNA"/>
</dbReference>
<organism evidence="2 3">
    <name type="scientific">Vibrio agarivorans</name>
    <dbReference type="NCBI Taxonomy" id="153622"/>
    <lineage>
        <taxon>Bacteria</taxon>
        <taxon>Pseudomonadati</taxon>
        <taxon>Pseudomonadota</taxon>
        <taxon>Gammaproteobacteria</taxon>
        <taxon>Vibrionales</taxon>
        <taxon>Vibrionaceae</taxon>
        <taxon>Vibrio</taxon>
    </lineage>
</organism>
<reference evidence="2" key="1">
    <citation type="submission" date="2024-05" db="EMBL/GenBank/DDBJ databases">
        <title>Genome Sequences of Four Agar- Degrading Marine Bacteria.</title>
        <authorList>
            <person name="Phillips E.K."/>
            <person name="Shaffer J.C."/>
            <person name="Henson M.W."/>
            <person name="Temperton B."/>
            <person name="Thrash C.J."/>
            <person name="Martin M.O."/>
        </authorList>
    </citation>
    <scope>NUCLEOTIDE SEQUENCE</scope>
    <source>
        <strain evidence="2">EKP203</strain>
    </source>
</reference>
<sequence length="96" mass="10261">MIEQLLSLKSATISLSTNSDNSRNLILSGENIKPLSLRFSEHEVGEVELAVIEHLVSNNKVGSSSNQDEVVATTTKSSVTAEPKATGDSLMDEFGL</sequence>
<accession>A0ABT7Y7F0</accession>
<feature type="compositionally biased region" description="Low complexity" evidence="1">
    <location>
        <begin position="70"/>
        <end position="81"/>
    </location>
</feature>
<feature type="region of interest" description="Disordered" evidence="1">
    <location>
        <begin position="60"/>
        <end position="96"/>
    </location>
</feature>
<protein>
    <submittedName>
        <fullName evidence="2">Uncharacterized protein</fullName>
    </submittedName>
</protein>
<proteinExistence type="predicted"/>
<keyword evidence="3" id="KW-1185">Reference proteome</keyword>
<dbReference type="RefSeq" id="WP_289964036.1">
    <property type="nucleotide sequence ID" value="NZ_JAUEOZ010000003.1"/>
</dbReference>
<name>A0ABT7Y7F0_9VIBR</name>
<evidence type="ECO:0000313" key="2">
    <source>
        <dbReference type="EMBL" id="MDN2483875.1"/>
    </source>
</evidence>
<gene>
    <name evidence="2" type="ORF">QWJ08_21205</name>
</gene>
<evidence type="ECO:0000256" key="1">
    <source>
        <dbReference type="SAM" id="MobiDB-lite"/>
    </source>
</evidence>
<comment type="caution">
    <text evidence="2">The sequence shown here is derived from an EMBL/GenBank/DDBJ whole genome shotgun (WGS) entry which is preliminary data.</text>
</comment>
<evidence type="ECO:0000313" key="3">
    <source>
        <dbReference type="Proteomes" id="UP001169719"/>
    </source>
</evidence>